<evidence type="ECO:0000313" key="3">
    <source>
        <dbReference type="Proteomes" id="UP000585474"/>
    </source>
</evidence>
<protein>
    <submittedName>
        <fullName evidence="2">Uncharacterized protein</fullName>
    </submittedName>
</protein>
<organism evidence="2 3">
    <name type="scientific">Actinidia rufa</name>
    <dbReference type="NCBI Taxonomy" id="165716"/>
    <lineage>
        <taxon>Eukaryota</taxon>
        <taxon>Viridiplantae</taxon>
        <taxon>Streptophyta</taxon>
        <taxon>Embryophyta</taxon>
        <taxon>Tracheophyta</taxon>
        <taxon>Spermatophyta</taxon>
        <taxon>Magnoliopsida</taxon>
        <taxon>eudicotyledons</taxon>
        <taxon>Gunneridae</taxon>
        <taxon>Pentapetalae</taxon>
        <taxon>asterids</taxon>
        <taxon>Ericales</taxon>
        <taxon>Actinidiaceae</taxon>
        <taxon>Actinidia</taxon>
    </lineage>
</organism>
<gene>
    <name evidence="2" type="ORF">Acr_00g0011930</name>
</gene>
<name>A0A7J0DBE9_9ERIC</name>
<feature type="compositionally biased region" description="Basic residues" evidence="1">
    <location>
        <begin position="25"/>
        <end position="43"/>
    </location>
</feature>
<feature type="compositionally biased region" description="Basic residues" evidence="1">
    <location>
        <begin position="1"/>
        <end position="12"/>
    </location>
</feature>
<accession>A0A7J0DBE9</accession>
<feature type="region of interest" description="Disordered" evidence="1">
    <location>
        <begin position="1"/>
        <end position="50"/>
    </location>
</feature>
<reference evidence="3" key="1">
    <citation type="submission" date="2019-07" db="EMBL/GenBank/DDBJ databases">
        <title>De Novo Assembly of kiwifruit Actinidia rufa.</title>
        <authorList>
            <person name="Sugita-Konishi S."/>
            <person name="Sato K."/>
            <person name="Mori E."/>
            <person name="Abe Y."/>
            <person name="Kisaki G."/>
            <person name="Hamano K."/>
            <person name="Suezawa K."/>
            <person name="Otani M."/>
            <person name="Fukuda T."/>
            <person name="Manabe T."/>
            <person name="Gomi K."/>
            <person name="Tabuchi M."/>
            <person name="Akimitsu K."/>
            <person name="Kataoka I."/>
        </authorList>
    </citation>
    <scope>NUCLEOTIDE SEQUENCE [LARGE SCALE GENOMIC DNA]</scope>
    <source>
        <strain evidence="3">cv. Fuchu</strain>
    </source>
</reference>
<proteinExistence type="predicted"/>
<dbReference type="EMBL" id="BJWL01000122">
    <property type="protein sequence ID" value="GFS30444.1"/>
    <property type="molecule type" value="Genomic_DNA"/>
</dbReference>
<dbReference type="AlphaFoldDB" id="A0A7J0DBE9"/>
<evidence type="ECO:0000256" key="1">
    <source>
        <dbReference type="SAM" id="MobiDB-lite"/>
    </source>
</evidence>
<dbReference type="Proteomes" id="UP000585474">
    <property type="component" value="Unassembled WGS sequence"/>
</dbReference>
<comment type="caution">
    <text evidence="2">The sequence shown here is derived from an EMBL/GenBank/DDBJ whole genome shotgun (WGS) entry which is preliminary data.</text>
</comment>
<evidence type="ECO:0000313" key="2">
    <source>
        <dbReference type="EMBL" id="GFS30444.1"/>
    </source>
</evidence>
<keyword evidence="3" id="KW-1185">Reference proteome</keyword>
<sequence length="127" mass="14486">MAPKSMKSKKHSLALVVLTPDMSKGQKRKATGNSRKGKRRKTKKGESSSAPALERNMLYFGKDNSQERYNLDFSLRKVLNGRWIDYSFFDSHNFEFNIVTPRSPVYADRGHVMAGGWPPRPTYLSSD</sequence>